<dbReference type="AlphaFoldDB" id="A8WJN3"/>
<dbReference type="GO" id="GO:0016671">
    <property type="term" value="F:oxidoreductase activity, acting on a sulfur group of donors, disulfide as acceptor"/>
    <property type="evidence" value="ECO:0007669"/>
    <property type="project" value="InterPro"/>
</dbReference>
<dbReference type="RefSeq" id="XP_002648005.1">
    <property type="nucleotide sequence ID" value="XM_002647959.1"/>
</dbReference>
<evidence type="ECO:0000313" key="6">
    <source>
        <dbReference type="WormBase" id="CBG23951"/>
    </source>
</evidence>
<sequence>MEAGNEQILLIPKFLKIREKFRIQRTLILSFISAISESQYRQHQPSYPQNYHNQNQNYNSHQQHYHQQQHQQHQHAQHIAQQQKTAAAQHQQYPYNNHPSPNSIKAYQTAYPSVPHASVLNQPTHQICDIPPDLWCDSPQSAQQCGVQRQCDSLRHRRQPIKITLIYEALCPYCQKFIANQLGSVFNQFQGQLILELVPWGNSRIMIDGSFSCNHGQKECDANRLQSCVIDILKVKGALPFIVCFERNIQHYGVEHAMQTCSAFIRSQYRQIRQCYDGPRGIQLQREAAQKTMSTRPNPIVEVPYLLINDYTPSVDMNNLNVLLLPQLLAKWTKLTHKQ</sequence>
<reference evidence="4 5" key="2">
    <citation type="journal article" date="2011" name="PLoS Genet.">
        <title>Caenorhabditis briggsae recombinant inbred line genotypes reveal inter-strain incompatibility and the evolution of recombination.</title>
        <authorList>
            <person name="Ross J.A."/>
            <person name="Koboldt D.C."/>
            <person name="Staisch J.E."/>
            <person name="Chamberlin H.M."/>
            <person name="Gupta B.P."/>
            <person name="Miller R.D."/>
            <person name="Baird S.E."/>
            <person name="Haag E.S."/>
        </authorList>
    </citation>
    <scope>NUCLEOTIDE SEQUENCE [LARGE SCALE GENOMIC DNA]</scope>
    <source>
        <strain evidence="4 5">AF16</strain>
    </source>
</reference>
<feature type="compositionally biased region" description="Polar residues" evidence="3">
    <location>
        <begin position="94"/>
        <end position="106"/>
    </location>
</feature>
<dbReference type="HOGENOM" id="CLU_065456_0_0_1"/>
<feature type="region of interest" description="Disordered" evidence="3">
    <location>
        <begin position="43"/>
        <end position="106"/>
    </location>
</feature>
<feature type="compositionally biased region" description="Low complexity" evidence="3">
    <location>
        <begin position="77"/>
        <end position="93"/>
    </location>
</feature>
<proteinExistence type="inferred from homology"/>
<organism evidence="4 5">
    <name type="scientific">Caenorhabditis briggsae</name>
    <dbReference type="NCBI Taxonomy" id="6238"/>
    <lineage>
        <taxon>Eukaryota</taxon>
        <taxon>Metazoa</taxon>
        <taxon>Ecdysozoa</taxon>
        <taxon>Nematoda</taxon>
        <taxon>Chromadorea</taxon>
        <taxon>Rhabditida</taxon>
        <taxon>Rhabditina</taxon>
        <taxon>Rhabditomorpha</taxon>
        <taxon>Rhabditoidea</taxon>
        <taxon>Rhabditidae</taxon>
        <taxon>Peloderinae</taxon>
        <taxon>Caenorhabditis</taxon>
    </lineage>
</organism>
<keyword evidence="2" id="KW-0325">Glycoprotein</keyword>
<dbReference type="GO" id="GO:0016491">
    <property type="term" value="F:oxidoreductase activity"/>
    <property type="evidence" value="ECO:0000318"/>
    <property type="project" value="GO_Central"/>
</dbReference>
<evidence type="ECO:0000256" key="3">
    <source>
        <dbReference type="SAM" id="MobiDB-lite"/>
    </source>
</evidence>
<dbReference type="InterPro" id="IPR004911">
    <property type="entry name" value="Interferon-induced_GILT"/>
</dbReference>
<evidence type="ECO:0000313" key="4">
    <source>
        <dbReference type="EMBL" id="CAP20676.1"/>
    </source>
</evidence>
<dbReference type="CTD" id="8590007"/>
<dbReference type="KEGG" id="cbr:CBG_23951"/>
<gene>
    <name evidence="6" type="primary">pqn-48</name>
    <name evidence="4" type="synonym">Cbr-pqn-48</name>
    <name evidence="6" type="ORF">CBG23951</name>
    <name evidence="4" type="ORF">CBG_23951</name>
</gene>
<evidence type="ECO:0000256" key="1">
    <source>
        <dbReference type="ARBA" id="ARBA00005679"/>
    </source>
</evidence>
<name>A8WJN3_CAEBR</name>
<dbReference type="Pfam" id="PF03227">
    <property type="entry name" value="GILT"/>
    <property type="match status" value="1"/>
</dbReference>
<accession>A8WJN3</accession>
<keyword evidence="5" id="KW-1185">Reference proteome</keyword>
<dbReference type="EMBL" id="HE601307">
    <property type="protein sequence ID" value="CAP20676.1"/>
    <property type="molecule type" value="Genomic_DNA"/>
</dbReference>
<protein>
    <submittedName>
        <fullName evidence="4">Protein CBR-PQN-48</fullName>
    </submittedName>
</protein>
<comment type="similarity">
    <text evidence="1">Belongs to the GILT family.</text>
</comment>
<reference evidence="4 5" key="1">
    <citation type="journal article" date="2003" name="PLoS Biol.">
        <title>The genome sequence of Caenorhabditis briggsae: a platform for comparative genomics.</title>
        <authorList>
            <person name="Stein L.D."/>
            <person name="Bao Z."/>
            <person name="Blasiar D."/>
            <person name="Blumenthal T."/>
            <person name="Brent M.R."/>
            <person name="Chen N."/>
            <person name="Chinwalla A."/>
            <person name="Clarke L."/>
            <person name="Clee C."/>
            <person name="Coghlan A."/>
            <person name="Coulson A."/>
            <person name="D'Eustachio P."/>
            <person name="Fitch D.H."/>
            <person name="Fulton L.A."/>
            <person name="Fulton R.E."/>
            <person name="Griffiths-Jones S."/>
            <person name="Harris T.W."/>
            <person name="Hillier L.W."/>
            <person name="Kamath R."/>
            <person name="Kuwabara P.E."/>
            <person name="Mardis E.R."/>
            <person name="Marra M.A."/>
            <person name="Miner T.L."/>
            <person name="Minx P."/>
            <person name="Mullikin J.C."/>
            <person name="Plumb R.W."/>
            <person name="Rogers J."/>
            <person name="Schein J.E."/>
            <person name="Sohrmann M."/>
            <person name="Spieth J."/>
            <person name="Stajich J.E."/>
            <person name="Wei C."/>
            <person name="Willey D."/>
            <person name="Wilson R.K."/>
            <person name="Durbin R."/>
            <person name="Waterston R.H."/>
        </authorList>
    </citation>
    <scope>NUCLEOTIDE SEQUENCE [LARGE SCALE GENOMIC DNA]</scope>
    <source>
        <strain evidence="4 5">AF16</strain>
    </source>
</reference>
<feature type="compositionally biased region" description="Low complexity" evidence="3">
    <location>
        <begin position="47"/>
        <end position="71"/>
    </location>
</feature>
<evidence type="ECO:0000256" key="2">
    <source>
        <dbReference type="ARBA" id="ARBA00023180"/>
    </source>
</evidence>
<dbReference type="Proteomes" id="UP000008549">
    <property type="component" value="Unassembled WGS sequence"/>
</dbReference>
<dbReference type="eggNOG" id="KOG3160">
    <property type="taxonomic scope" value="Eukaryota"/>
</dbReference>
<evidence type="ECO:0000313" key="5">
    <source>
        <dbReference type="Proteomes" id="UP000008549"/>
    </source>
</evidence>
<dbReference type="GeneID" id="8590007"/>
<dbReference type="STRING" id="6238.A8WJN3"/>
<dbReference type="PANTHER" id="PTHR13234:SF11">
    <property type="entry name" value="PRION-LIKE-(Q_N-RICH)-DOMAIN-BEARING PROTEIN"/>
    <property type="match status" value="1"/>
</dbReference>
<dbReference type="PANTHER" id="PTHR13234">
    <property type="entry name" value="GAMMA-INTERFERON INDUCIBLE LYSOSOMAL THIOL REDUCTASE GILT"/>
    <property type="match status" value="1"/>
</dbReference>
<dbReference type="WormBase" id="CBG23951">
    <property type="protein sequence ID" value="CBP38173"/>
    <property type="gene ID" value="WBGene00042179"/>
    <property type="gene designation" value="Cbr-pqn-48"/>
</dbReference>
<dbReference type="OMA" id="DLWCDSP"/>